<sequence length="211" mass="23717">MSSLQDLSSVNEISSTDDIPSHFSSSISDKISILNVSVGQSKQDISPPINSVQISPARETIFEITNSYEDSTQISSNPFKMSSSYTAQESSVTILDVEIKEPIQNEKIVTREVGELQTRFDATIATVQQGSQFIIISFDQIDEYTHIRSFREGDQFQTTIIVKSVNFHGNYIQLNRGFELSEDGVQTLIYRGYNVDRKIIIGLDWESLMSI</sequence>
<gene>
    <name evidence="1" type="ORF">SS50377_14112</name>
    <name evidence="2" type="ORF">SS50377_24330</name>
</gene>
<organism evidence="1">
    <name type="scientific">Spironucleus salmonicida</name>
    <dbReference type="NCBI Taxonomy" id="348837"/>
    <lineage>
        <taxon>Eukaryota</taxon>
        <taxon>Metamonada</taxon>
        <taxon>Diplomonadida</taxon>
        <taxon>Hexamitidae</taxon>
        <taxon>Hexamitinae</taxon>
        <taxon>Spironucleus</taxon>
    </lineage>
</organism>
<dbReference type="EMBL" id="KI546085">
    <property type="protein sequence ID" value="EST46118.1"/>
    <property type="molecule type" value="Genomic_DNA"/>
</dbReference>
<dbReference type="VEuPathDB" id="GiardiaDB:SS50377_24330"/>
<dbReference type="EMBL" id="AUWU02000004">
    <property type="protein sequence ID" value="KAH0574375.1"/>
    <property type="molecule type" value="Genomic_DNA"/>
</dbReference>
<name>V6LPF0_9EUKA</name>
<keyword evidence="3" id="KW-1185">Reference proteome</keyword>
<proteinExistence type="predicted"/>
<dbReference type="AlphaFoldDB" id="V6LPF0"/>
<reference evidence="1 2" key="1">
    <citation type="journal article" date="2014" name="PLoS Genet.">
        <title>The Genome of Spironucleus salmonicida Highlights a Fish Pathogen Adapted to Fluctuating Environments.</title>
        <authorList>
            <person name="Xu F."/>
            <person name="Jerlstrom-Hultqvist J."/>
            <person name="Einarsson E."/>
            <person name="Astvaldsson A."/>
            <person name="Svard S.G."/>
            <person name="Andersson J.O."/>
        </authorList>
    </citation>
    <scope>NUCLEOTIDE SEQUENCE</scope>
    <source>
        <strain evidence="2">ATCC 50377</strain>
    </source>
</reference>
<evidence type="ECO:0000313" key="2">
    <source>
        <dbReference type="EMBL" id="KAH0574375.1"/>
    </source>
</evidence>
<accession>V6LPF0</accession>
<dbReference type="Proteomes" id="UP000018208">
    <property type="component" value="Unassembled WGS sequence"/>
</dbReference>
<evidence type="ECO:0000313" key="1">
    <source>
        <dbReference type="EMBL" id="EST46118.1"/>
    </source>
</evidence>
<reference evidence="2" key="2">
    <citation type="submission" date="2020-12" db="EMBL/GenBank/DDBJ databases">
        <title>New Spironucleus salmonicida genome in near-complete chromosomes.</title>
        <authorList>
            <person name="Xu F."/>
            <person name="Kurt Z."/>
            <person name="Jimenez-Gonzalez A."/>
            <person name="Astvaldsson A."/>
            <person name="Andersson J.O."/>
            <person name="Svard S.G."/>
        </authorList>
    </citation>
    <scope>NUCLEOTIDE SEQUENCE</scope>
    <source>
        <strain evidence="2">ATCC 50377</strain>
    </source>
</reference>
<evidence type="ECO:0000313" key="3">
    <source>
        <dbReference type="Proteomes" id="UP000018208"/>
    </source>
</evidence>
<protein>
    <submittedName>
        <fullName evidence="1">Uncharacterized protein</fullName>
    </submittedName>
</protein>